<name>A0A9P7MGY9_9HYPO</name>
<feature type="chain" id="PRO_5040472155" evidence="1">
    <location>
        <begin position="18"/>
        <end position="83"/>
    </location>
</feature>
<evidence type="ECO:0000313" key="3">
    <source>
        <dbReference type="Proteomes" id="UP000706124"/>
    </source>
</evidence>
<dbReference type="OrthoDB" id="4611802at2759"/>
<keyword evidence="1" id="KW-0732">Signal</keyword>
<comment type="caution">
    <text evidence="2">The sequence shown here is derived from an EMBL/GenBank/DDBJ whole genome shotgun (WGS) entry which is preliminary data.</text>
</comment>
<dbReference type="Proteomes" id="UP000706124">
    <property type="component" value="Unassembled WGS sequence"/>
</dbReference>
<sequence length="83" mass="8889">MKFFAVTIAALAGVAFAAPTDNDKCQPGTYQCSVNYMDGKPGWSVCNTEGSWVRGGNCPPLSECKFNDENGSPYCVPAGFHFN</sequence>
<evidence type="ECO:0000256" key="1">
    <source>
        <dbReference type="SAM" id="SignalP"/>
    </source>
</evidence>
<reference evidence="2 3" key="1">
    <citation type="journal article" date="2020" name="bioRxiv">
        <title>Whole genome comparisons of ergot fungi reveals the divergence and evolution of species within the genus Claviceps are the result of varying mechanisms driving genome evolution and host range expansion.</title>
        <authorList>
            <person name="Wyka S.A."/>
            <person name="Mondo S.J."/>
            <person name="Liu M."/>
            <person name="Dettman J."/>
            <person name="Nalam V."/>
            <person name="Broders K.D."/>
        </authorList>
    </citation>
    <scope>NUCLEOTIDE SEQUENCE [LARGE SCALE GENOMIC DNA]</scope>
    <source>
        <strain evidence="2 3">CCC 1485</strain>
    </source>
</reference>
<accession>A0A9P7MGY9</accession>
<proteinExistence type="predicted"/>
<evidence type="ECO:0000313" key="2">
    <source>
        <dbReference type="EMBL" id="KAG5945138.1"/>
    </source>
</evidence>
<protein>
    <submittedName>
        <fullName evidence="2">Uncharacterized protein</fullName>
    </submittedName>
</protein>
<feature type="signal peptide" evidence="1">
    <location>
        <begin position="1"/>
        <end position="17"/>
    </location>
</feature>
<organism evidence="2 3">
    <name type="scientific">Claviceps pazoutovae</name>
    <dbReference type="NCBI Taxonomy" id="1649127"/>
    <lineage>
        <taxon>Eukaryota</taxon>
        <taxon>Fungi</taxon>
        <taxon>Dikarya</taxon>
        <taxon>Ascomycota</taxon>
        <taxon>Pezizomycotina</taxon>
        <taxon>Sordariomycetes</taxon>
        <taxon>Hypocreomycetidae</taxon>
        <taxon>Hypocreales</taxon>
        <taxon>Clavicipitaceae</taxon>
        <taxon>Claviceps</taxon>
    </lineage>
</organism>
<dbReference type="AlphaFoldDB" id="A0A9P7MGY9"/>
<dbReference type="EMBL" id="SRPO01000048">
    <property type="protein sequence ID" value="KAG5945138.1"/>
    <property type="molecule type" value="Genomic_DNA"/>
</dbReference>
<keyword evidence="3" id="KW-1185">Reference proteome</keyword>
<gene>
    <name evidence="2" type="ORF">E4U60_005424</name>
</gene>